<accession>A0A8H6XM97</accession>
<organism evidence="1 2">
    <name type="scientific">Mycena sanguinolenta</name>
    <dbReference type="NCBI Taxonomy" id="230812"/>
    <lineage>
        <taxon>Eukaryota</taxon>
        <taxon>Fungi</taxon>
        <taxon>Dikarya</taxon>
        <taxon>Basidiomycota</taxon>
        <taxon>Agaricomycotina</taxon>
        <taxon>Agaricomycetes</taxon>
        <taxon>Agaricomycetidae</taxon>
        <taxon>Agaricales</taxon>
        <taxon>Marasmiineae</taxon>
        <taxon>Mycenaceae</taxon>
        <taxon>Mycena</taxon>
    </lineage>
</organism>
<gene>
    <name evidence="1" type="ORF">MSAN_02003900</name>
</gene>
<evidence type="ECO:0000313" key="1">
    <source>
        <dbReference type="EMBL" id="KAF7342875.1"/>
    </source>
</evidence>
<name>A0A8H6XM97_9AGAR</name>
<sequence length="118" mass="12865">MSWCPDQYAATQPHCPLVSPPSAPRAFTFLRSEILSRPAVPIRVHFELAHRLRFRVGIVSMPLPGASPVHIEPRSQPAPPIGSSYSPPRKPAVQAYRLDFAHRPAPPSSAVSAIDAVQ</sequence>
<keyword evidence="2" id="KW-1185">Reference proteome</keyword>
<dbReference type="EMBL" id="JACAZH010000024">
    <property type="protein sequence ID" value="KAF7342875.1"/>
    <property type="molecule type" value="Genomic_DNA"/>
</dbReference>
<evidence type="ECO:0000313" key="2">
    <source>
        <dbReference type="Proteomes" id="UP000623467"/>
    </source>
</evidence>
<comment type="caution">
    <text evidence="1">The sequence shown here is derived from an EMBL/GenBank/DDBJ whole genome shotgun (WGS) entry which is preliminary data.</text>
</comment>
<protein>
    <submittedName>
        <fullName evidence="1">Uncharacterized protein</fullName>
    </submittedName>
</protein>
<dbReference type="Proteomes" id="UP000623467">
    <property type="component" value="Unassembled WGS sequence"/>
</dbReference>
<proteinExistence type="predicted"/>
<dbReference type="AlphaFoldDB" id="A0A8H6XM97"/>
<reference evidence="1" key="1">
    <citation type="submission" date="2020-05" db="EMBL/GenBank/DDBJ databases">
        <title>Mycena genomes resolve the evolution of fungal bioluminescence.</title>
        <authorList>
            <person name="Tsai I.J."/>
        </authorList>
    </citation>
    <scope>NUCLEOTIDE SEQUENCE</scope>
    <source>
        <strain evidence="1">160909Yilan</strain>
    </source>
</reference>